<dbReference type="PANTHER" id="PTHR11668:SF491">
    <property type="entry name" value="SERINE_THREONINE-PROTEIN PHOSPHATASE"/>
    <property type="match status" value="1"/>
</dbReference>
<keyword evidence="7" id="KW-0238">DNA-binding</keyword>
<dbReference type="InterPro" id="IPR050341">
    <property type="entry name" value="PP1_catalytic_subunit"/>
</dbReference>
<dbReference type="InterPro" id="IPR013087">
    <property type="entry name" value="Znf_C2H2_type"/>
</dbReference>
<dbReference type="Gene3D" id="3.30.160.60">
    <property type="entry name" value="Classic Zinc Finger"/>
    <property type="match status" value="3"/>
</dbReference>
<dbReference type="GO" id="GO:0003677">
    <property type="term" value="F:DNA binding"/>
    <property type="evidence" value="ECO:0007669"/>
    <property type="project" value="UniProtKB-KW"/>
</dbReference>
<feature type="domain" description="C2H2-type" evidence="13">
    <location>
        <begin position="140"/>
        <end position="167"/>
    </location>
</feature>
<dbReference type="FunFam" id="3.30.160.60:FF:000161">
    <property type="entry name" value="Zinc finger protein 366"/>
    <property type="match status" value="1"/>
</dbReference>
<dbReference type="GO" id="GO:0004722">
    <property type="term" value="F:protein serine/threonine phosphatase activity"/>
    <property type="evidence" value="ECO:0000318"/>
    <property type="project" value="GO_Central"/>
</dbReference>
<evidence type="ECO:0000256" key="4">
    <source>
        <dbReference type="ARBA" id="ARBA00022737"/>
    </source>
</evidence>
<accession>A0A8R1UPK5</accession>
<dbReference type="InterPro" id="IPR029052">
    <property type="entry name" value="Metallo-depent_PP-like"/>
</dbReference>
<keyword evidence="15" id="KW-1185">Reference proteome</keyword>
<evidence type="ECO:0000256" key="11">
    <source>
        <dbReference type="RuleBase" id="RU004273"/>
    </source>
</evidence>
<keyword evidence="5 10" id="KW-0863">Zinc-finger</keyword>
<dbReference type="Gene3D" id="3.60.21.10">
    <property type="match status" value="1"/>
</dbReference>
<proteinExistence type="inferred from homology"/>
<dbReference type="SMART" id="SM00156">
    <property type="entry name" value="PP2Ac"/>
    <property type="match status" value="1"/>
</dbReference>
<keyword evidence="3" id="KW-0479">Metal-binding</keyword>
<evidence type="ECO:0000256" key="10">
    <source>
        <dbReference type="PROSITE-ProRule" id="PRU00042"/>
    </source>
</evidence>
<comment type="subcellular location">
    <subcellularLocation>
        <location evidence="1">Nucleus</location>
    </subcellularLocation>
</comment>
<feature type="domain" description="C2H2-type" evidence="13">
    <location>
        <begin position="41"/>
        <end position="68"/>
    </location>
</feature>
<dbReference type="AlphaFoldDB" id="A0A8R1UPK5"/>
<keyword evidence="8" id="KW-0804">Transcription</keyword>
<gene>
    <name evidence="14" type="primary">WBGene00275622</name>
</gene>
<keyword evidence="4" id="KW-0677">Repeat</keyword>
<dbReference type="GO" id="GO:0005737">
    <property type="term" value="C:cytoplasm"/>
    <property type="evidence" value="ECO:0000318"/>
    <property type="project" value="GO_Central"/>
</dbReference>
<feature type="region of interest" description="Disordered" evidence="12">
    <location>
        <begin position="304"/>
        <end position="362"/>
    </location>
</feature>
<comment type="similarity">
    <text evidence="11">Belongs to the PPP phosphatase family.</text>
</comment>
<dbReference type="InterPro" id="IPR036236">
    <property type="entry name" value="Znf_C2H2_sf"/>
</dbReference>
<evidence type="ECO:0000313" key="15">
    <source>
        <dbReference type="Proteomes" id="UP000005239"/>
    </source>
</evidence>
<evidence type="ECO:0000259" key="13">
    <source>
        <dbReference type="PROSITE" id="PS50157"/>
    </source>
</evidence>
<keyword evidence="9" id="KW-0539">Nucleus</keyword>
<feature type="domain" description="C2H2-type" evidence="13">
    <location>
        <begin position="107"/>
        <end position="129"/>
    </location>
</feature>
<dbReference type="InterPro" id="IPR006186">
    <property type="entry name" value="Ser/Thr-sp_prot-phosphatase"/>
</dbReference>
<dbReference type="FunFam" id="3.30.160.60:FF:000188">
    <property type="entry name" value="Zinc finger protein 787"/>
    <property type="match status" value="1"/>
</dbReference>
<dbReference type="PROSITE" id="PS50157">
    <property type="entry name" value="ZINC_FINGER_C2H2_2"/>
    <property type="match status" value="5"/>
</dbReference>
<dbReference type="PANTHER" id="PTHR11668">
    <property type="entry name" value="SERINE/THREONINE PROTEIN PHOSPHATASE"/>
    <property type="match status" value="1"/>
</dbReference>
<feature type="compositionally biased region" description="Polar residues" evidence="12">
    <location>
        <begin position="349"/>
        <end position="362"/>
    </location>
</feature>
<dbReference type="InterPro" id="IPR004843">
    <property type="entry name" value="Calcineurin-like_PHP"/>
</dbReference>
<dbReference type="PROSITE" id="PS00028">
    <property type="entry name" value="ZINC_FINGER_C2H2_1"/>
    <property type="match status" value="5"/>
</dbReference>
<comment type="catalytic activity">
    <reaction evidence="11">
        <text>O-phospho-L-threonyl-[protein] + H2O = L-threonyl-[protein] + phosphate</text>
        <dbReference type="Rhea" id="RHEA:47004"/>
        <dbReference type="Rhea" id="RHEA-COMP:11060"/>
        <dbReference type="Rhea" id="RHEA-COMP:11605"/>
        <dbReference type="ChEBI" id="CHEBI:15377"/>
        <dbReference type="ChEBI" id="CHEBI:30013"/>
        <dbReference type="ChEBI" id="CHEBI:43474"/>
        <dbReference type="ChEBI" id="CHEBI:61977"/>
        <dbReference type="EC" id="3.1.3.16"/>
    </reaction>
</comment>
<organism evidence="14 15">
    <name type="scientific">Pristionchus pacificus</name>
    <name type="common">Parasitic nematode worm</name>
    <dbReference type="NCBI Taxonomy" id="54126"/>
    <lineage>
        <taxon>Eukaryota</taxon>
        <taxon>Metazoa</taxon>
        <taxon>Ecdysozoa</taxon>
        <taxon>Nematoda</taxon>
        <taxon>Chromadorea</taxon>
        <taxon>Rhabditida</taxon>
        <taxon>Rhabditina</taxon>
        <taxon>Diplogasteromorpha</taxon>
        <taxon>Diplogasteroidea</taxon>
        <taxon>Neodiplogasteridae</taxon>
        <taxon>Pristionchus</taxon>
    </lineage>
</organism>
<name>A0A8R1UPK5_PRIPA</name>
<feature type="compositionally biased region" description="Basic and acidic residues" evidence="12">
    <location>
        <begin position="318"/>
        <end position="335"/>
    </location>
</feature>
<evidence type="ECO:0000256" key="2">
    <source>
        <dbReference type="ARBA" id="ARBA00006991"/>
    </source>
</evidence>
<dbReference type="Pfam" id="PF00149">
    <property type="entry name" value="Metallophos"/>
    <property type="match status" value="1"/>
</dbReference>
<evidence type="ECO:0000313" key="14">
    <source>
        <dbReference type="EnsemblMetazoa" id="PPA37253.1"/>
    </source>
</evidence>
<evidence type="ECO:0000256" key="7">
    <source>
        <dbReference type="ARBA" id="ARBA00023125"/>
    </source>
</evidence>
<dbReference type="Pfam" id="PF00096">
    <property type="entry name" value="zf-C2H2"/>
    <property type="match status" value="4"/>
</dbReference>
<protein>
    <recommendedName>
        <fullName evidence="11">Serine/threonine-protein phosphatase</fullName>
        <ecNumber evidence="11">3.1.3.16</ecNumber>
    </recommendedName>
</protein>
<dbReference type="SUPFAM" id="SSF56300">
    <property type="entry name" value="Metallo-dependent phosphatases"/>
    <property type="match status" value="1"/>
</dbReference>
<evidence type="ECO:0000256" key="6">
    <source>
        <dbReference type="ARBA" id="ARBA00022833"/>
    </source>
</evidence>
<evidence type="ECO:0000256" key="9">
    <source>
        <dbReference type="ARBA" id="ARBA00023242"/>
    </source>
</evidence>
<dbReference type="GO" id="GO:0008270">
    <property type="term" value="F:zinc ion binding"/>
    <property type="evidence" value="ECO:0007669"/>
    <property type="project" value="UniProtKB-KW"/>
</dbReference>
<dbReference type="GO" id="GO:0005634">
    <property type="term" value="C:nucleus"/>
    <property type="evidence" value="ECO:0000318"/>
    <property type="project" value="GO_Central"/>
</dbReference>
<evidence type="ECO:0000256" key="5">
    <source>
        <dbReference type="ARBA" id="ARBA00022771"/>
    </source>
</evidence>
<keyword evidence="6" id="KW-0862">Zinc</keyword>
<comment type="similarity">
    <text evidence="2">Belongs to the krueppel C2H2-type zinc-finger protein family.</text>
</comment>
<dbReference type="SMART" id="SM00355">
    <property type="entry name" value="ZnF_C2H2"/>
    <property type="match status" value="6"/>
</dbReference>
<reference evidence="14" key="2">
    <citation type="submission" date="2022-06" db="UniProtKB">
        <authorList>
            <consortium name="EnsemblMetazoa"/>
        </authorList>
    </citation>
    <scope>IDENTIFICATION</scope>
    <source>
        <strain evidence="14">PS312</strain>
    </source>
</reference>
<dbReference type="CDD" id="cd00144">
    <property type="entry name" value="MPP_PPP_family"/>
    <property type="match status" value="1"/>
</dbReference>
<dbReference type="EnsemblMetazoa" id="PPA37253.1">
    <property type="protein sequence ID" value="PPA37253.1"/>
    <property type="gene ID" value="WBGene00275622"/>
</dbReference>
<dbReference type="PROSITE" id="PS00125">
    <property type="entry name" value="SER_THR_PHOSPHATASE"/>
    <property type="match status" value="1"/>
</dbReference>
<dbReference type="EC" id="3.1.3.16" evidence="11"/>
<dbReference type="Proteomes" id="UP000005239">
    <property type="component" value="Unassembled WGS sequence"/>
</dbReference>
<feature type="domain" description="C2H2-type" evidence="13">
    <location>
        <begin position="75"/>
        <end position="102"/>
    </location>
</feature>
<evidence type="ECO:0000256" key="1">
    <source>
        <dbReference type="ARBA" id="ARBA00004123"/>
    </source>
</evidence>
<evidence type="ECO:0000256" key="8">
    <source>
        <dbReference type="ARBA" id="ARBA00023163"/>
    </source>
</evidence>
<feature type="domain" description="C2H2-type" evidence="13">
    <location>
        <begin position="224"/>
        <end position="246"/>
    </location>
</feature>
<sequence length="776" mass="88649">MREKRYHEAPANEIELDNHKKTHLLCKQIYLADDDPRKNKVRCGVCGKLLTDEARLAYHMRLHILDKNDPAFRPFQCEQCGKCFRQAQNLKHHLITHSNDENVKKPHVCDICGARFTHPGSLAKHRPLHLPTTVPRNKKFECDVCGMVIPTPKNLRRHKLQHLDTDENDPERIKLKRTREANLKRSSGEKVSLKCEVCVKLLASTYSLRDHMNLHKAGDAGKPYKCDLCEKRFSHEDYLKRHRKLHLNGTWKETDKRRIRRKLSTRKATAISHFGRHSSLRRHMKNIHKLAYGRKKVASVMAKTVEENKAKTPSKKKNTVEDSKTTEKTSEDKERKSSKKKKASMQLPPLNTSAEQLFGSQEMIPTNMSKESTFEYEDFDLRTLEKDALDVDSSPSLISGDLLDAPEYSARDAPDGESPGKVAARNAKESAIKKKLGRCIKNLTKKKYAGNFYKFNYNDVSKTLKMSILMKEPASVSCKAPAVIIGDLHGQYTDLLRIFACFNEKGVPGYYTSRYVFLGDYVDRGKQSLEVVILVMWLKIMCPKQFMLLRGNHEFRAINRTYGFYSELKARFPGMYSDILFEQFNDCFMHFPLCCFVAGNILCMHGGISSKMTSREVFNTLPKPLRDSKDHPIACDLMWADPMIGLKGEKRNHVRGVSVYFGEDQLEKTMADLGIKLVVRGHQMMQNGFNFFNGFKLATVFSASSYYPDKPNKGAVMCVTKEGRIGFKSFAPLPKDHPANKRGTDQRFRDSHDQTAIEEDGGHAVFKPDGKAGEKK</sequence>
<keyword evidence="11" id="KW-0378">Hydrolase</keyword>
<feature type="region of interest" description="Disordered" evidence="12">
    <location>
        <begin position="730"/>
        <end position="776"/>
    </location>
</feature>
<evidence type="ECO:0000256" key="12">
    <source>
        <dbReference type="SAM" id="MobiDB-lite"/>
    </source>
</evidence>
<dbReference type="PRINTS" id="PR00114">
    <property type="entry name" value="STPHPHTASE"/>
</dbReference>
<feature type="compositionally biased region" description="Basic and acidic residues" evidence="12">
    <location>
        <begin position="734"/>
        <end position="776"/>
    </location>
</feature>
<reference evidence="15" key="1">
    <citation type="journal article" date="2008" name="Nat. Genet.">
        <title>The Pristionchus pacificus genome provides a unique perspective on nematode lifestyle and parasitism.</title>
        <authorList>
            <person name="Dieterich C."/>
            <person name="Clifton S.W."/>
            <person name="Schuster L.N."/>
            <person name="Chinwalla A."/>
            <person name="Delehaunty K."/>
            <person name="Dinkelacker I."/>
            <person name="Fulton L."/>
            <person name="Fulton R."/>
            <person name="Godfrey J."/>
            <person name="Minx P."/>
            <person name="Mitreva M."/>
            <person name="Roeseler W."/>
            <person name="Tian H."/>
            <person name="Witte H."/>
            <person name="Yang S.P."/>
            <person name="Wilson R.K."/>
            <person name="Sommer R.J."/>
        </authorList>
    </citation>
    <scope>NUCLEOTIDE SEQUENCE [LARGE SCALE GENOMIC DNA]</scope>
    <source>
        <strain evidence="15">PS312</strain>
    </source>
</reference>
<evidence type="ECO:0000256" key="3">
    <source>
        <dbReference type="ARBA" id="ARBA00022723"/>
    </source>
</evidence>
<dbReference type="SUPFAM" id="SSF57667">
    <property type="entry name" value="beta-beta-alpha zinc fingers"/>
    <property type="match status" value="2"/>
</dbReference>